<dbReference type="PANTHER" id="PTHR30388">
    <property type="entry name" value="ALDEHYDE OXIDOREDUCTASE MOLYBDENUM COFACTOR ASSEMBLY PROTEIN"/>
    <property type="match status" value="1"/>
</dbReference>
<dbReference type="InterPro" id="IPR027051">
    <property type="entry name" value="XdhC_Rossmann_dom"/>
</dbReference>
<dbReference type="Proteomes" id="UP000249467">
    <property type="component" value="Unassembled WGS sequence"/>
</dbReference>
<dbReference type="InterPro" id="IPR052698">
    <property type="entry name" value="MoCofactor_Util/Proc"/>
</dbReference>
<dbReference type="Gene3D" id="3.40.50.720">
    <property type="entry name" value="NAD(P)-binding Rossmann-like Domain"/>
    <property type="match status" value="1"/>
</dbReference>
<dbReference type="InterPro" id="IPR003777">
    <property type="entry name" value="XdhC_CoxI"/>
</dbReference>
<dbReference type="PANTHER" id="PTHR30388:SF6">
    <property type="entry name" value="XANTHINE DEHYDROGENASE SUBUNIT A-RELATED"/>
    <property type="match status" value="1"/>
</dbReference>
<reference evidence="3 4" key="1">
    <citation type="submission" date="2018-04" db="EMBL/GenBank/DDBJ databases">
        <authorList>
            <person name="Go L.Y."/>
            <person name="Mitchell J.A."/>
        </authorList>
    </citation>
    <scope>NUCLEOTIDE SEQUENCE [LARGE SCALE GENOMIC DNA]</scope>
    <source>
        <strain evidence="3">ULC066bin1</strain>
    </source>
</reference>
<sequence>MIYDQLLASLSQGSVVMATVINVKGSVPREIGAKMLIPESHCIDTIGGGAGEAKVITKAREVLQSGEKAFVEIDLTGATTRQTEGICGGWMQVFLERWQGEQAIALVQKIILELKLGRSLTLVTPFRDGNPYIIKEKGERKKEKEDEAFIETLEPAPILLIVGAGHVGEQLAKVAHLIGFQIAIQDDRPEWANSERYPQATFIYSHIDQALTELSNHIYLYSALVTRSYHHDLEALIALLNRDLSCSYIGMIGSERRVSQVYEQVKRLGIPTSKLQSIHAPIGLDIGALTPAEIAISIGAELIMLRRGGTGRSLSASLRESSRKF</sequence>
<dbReference type="Pfam" id="PF02625">
    <property type="entry name" value="XdhC_CoxI"/>
    <property type="match status" value="1"/>
</dbReference>
<name>A0A2W4WBS7_9CYAN</name>
<dbReference type="AlphaFoldDB" id="A0A2W4WBS7"/>
<feature type="domain" description="XdhC Rossmann" evidence="2">
    <location>
        <begin position="159"/>
        <end position="302"/>
    </location>
</feature>
<comment type="caution">
    <text evidence="3">The sequence shown here is derived from an EMBL/GenBank/DDBJ whole genome shotgun (WGS) entry which is preliminary data.</text>
</comment>
<dbReference type="EMBL" id="QBML01000009">
    <property type="protein sequence ID" value="PZO41910.1"/>
    <property type="molecule type" value="Genomic_DNA"/>
</dbReference>
<evidence type="ECO:0000313" key="3">
    <source>
        <dbReference type="EMBL" id="PZO41910.1"/>
    </source>
</evidence>
<evidence type="ECO:0000313" key="4">
    <source>
        <dbReference type="Proteomes" id="UP000249467"/>
    </source>
</evidence>
<dbReference type="Pfam" id="PF13478">
    <property type="entry name" value="XdhC_C"/>
    <property type="match status" value="1"/>
</dbReference>
<reference evidence="3 4" key="2">
    <citation type="submission" date="2018-06" db="EMBL/GenBank/DDBJ databases">
        <title>Metagenomic assembly of (sub)arctic Cyanobacteria and their associated microbiome from non-axenic cultures.</title>
        <authorList>
            <person name="Baurain D."/>
        </authorList>
    </citation>
    <scope>NUCLEOTIDE SEQUENCE [LARGE SCALE GENOMIC DNA]</scope>
    <source>
        <strain evidence="3">ULC066bin1</strain>
    </source>
</reference>
<accession>A0A2W4WBS7</accession>
<protein>
    <submittedName>
        <fullName evidence="3">Xanthine dehydrogenase</fullName>
    </submittedName>
</protein>
<gene>
    <name evidence="3" type="ORF">DCF19_08560</name>
</gene>
<organism evidence="3 4">
    <name type="scientific">Pseudanabaena frigida</name>
    <dbReference type="NCBI Taxonomy" id="945775"/>
    <lineage>
        <taxon>Bacteria</taxon>
        <taxon>Bacillati</taxon>
        <taxon>Cyanobacteriota</taxon>
        <taxon>Cyanophyceae</taxon>
        <taxon>Pseudanabaenales</taxon>
        <taxon>Pseudanabaenaceae</taxon>
        <taxon>Pseudanabaena</taxon>
    </lineage>
</organism>
<feature type="domain" description="XdhC- CoxI" evidence="1">
    <location>
        <begin position="13"/>
        <end position="73"/>
    </location>
</feature>
<evidence type="ECO:0000259" key="2">
    <source>
        <dbReference type="Pfam" id="PF13478"/>
    </source>
</evidence>
<evidence type="ECO:0000259" key="1">
    <source>
        <dbReference type="Pfam" id="PF02625"/>
    </source>
</evidence>
<proteinExistence type="predicted"/>